<dbReference type="InterPro" id="IPR013611">
    <property type="entry name" value="Transp-assoc_OB_typ2"/>
</dbReference>
<dbReference type="InterPro" id="IPR027417">
    <property type="entry name" value="P-loop_NTPase"/>
</dbReference>
<reference evidence="5" key="1">
    <citation type="journal article" date="2021" name="PeerJ">
        <title>Extensive microbial diversity within the chicken gut microbiome revealed by metagenomics and culture.</title>
        <authorList>
            <person name="Gilroy R."/>
            <person name="Ravi A."/>
            <person name="Getino M."/>
            <person name="Pursley I."/>
            <person name="Horton D.L."/>
            <person name="Alikhan N.F."/>
            <person name="Baker D."/>
            <person name="Gharbi K."/>
            <person name="Hall N."/>
            <person name="Watson M."/>
            <person name="Adriaenssens E.M."/>
            <person name="Foster-Nyarko E."/>
            <person name="Jarju S."/>
            <person name="Secka A."/>
            <person name="Antonio M."/>
            <person name="Oren A."/>
            <person name="Chaudhuri R.R."/>
            <person name="La Ragione R."/>
            <person name="Hildebrand F."/>
            <person name="Pallen M.J."/>
        </authorList>
    </citation>
    <scope>NUCLEOTIDE SEQUENCE</scope>
    <source>
        <strain evidence="5">687</strain>
    </source>
</reference>
<dbReference type="InterPro" id="IPR008995">
    <property type="entry name" value="Mo/tungstate-bd_C_term_dom"/>
</dbReference>
<protein>
    <submittedName>
        <fullName evidence="5">ABC transporter ATP-binding protein</fullName>
    </submittedName>
</protein>
<dbReference type="InterPro" id="IPR003439">
    <property type="entry name" value="ABC_transporter-like_ATP-bd"/>
</dbReference>
<dbReference type="AlphaFoldDB" id="A0A9E2KP05"/>
<evidence type="ECO:0000256" key="1">
    <source>
        <dbReference type="ARBA" id="ARBA00022448"/>
    </source>
</evidence>
<dbReference type="EMBL" id="JAHLFG010000086">
    <property type="protein sequence ID" value="MBU3827381.1"/>
    <property type="molecule type" value="Genomic_DNA"/>
</dbReference>
<dbReference type="FunFam" id="3.40.50.300:FF:000425">
    <property type="entry name" value="Probable ABC transporter, ATP-binding subunit"/>
    <property type="match status" value="1"/>
</dbReference>
<dbReference type="SUPFAM" id="SSF50331">
    <property type="entry name" value="MOP-like"/>
    <property type="match status" value="1"/>
</dbReference>
<dbReference type="Pfam" id="PF00005">
    <property type="entry name" value="ABC_tran"/>
    <property type="match status" value="1"/>
</dbReference>
<dbReference type="GO" id="GO:0015697">
    <property type="term" value="P:quaternary ammonium group transport"/>
    <property type="evidence" value="ECO:0007669"/>
    <property type="project" value="UniProtKB-ARBA"/>
</dbReference>
<dbReference type="Proteomes" id="UP000824150">
    <property type="component" value="Unassembled WGS sequence"/>
</dbReference>
<reference evidence="5" key="2">
    <citation type="submission" date="2021-04" db="EMBL/GenBank/DDBJ databases">
        <authorList>
            <person name="Gilroy R."/>
        </authorList>
    </citation>
    <scope>NUCLEOTIDE SEQUENCE</scope>
    <source>
        <strain evidence="5">687</strain>
    </source>
</reference>
<sequence length="370" mass="40834">MLGHKKSVSAKDHGAVKGEPILTLSDVCRSFEGRDVIKKINLTIKRGEFFTLVGPSGSGKTTILKMLAGMDSPSSGDIVYDNQSISSIPPKARPTCMVFQFLALFPHMTVGQNIEFPLKIKGVPAEERYDRACQLMSMVQLPEDYYAKNVMKCSGGERQRVAIARAFAYDPQILLFDEPLSAIDAKLRKTLQKELKALHEKSGKTFIYITHSLEEAMFMSDRVGVLNHGVLEQVGTPNEIYAHPNSRFTASFIGDTNIFPVRVRPEGGWESSELPLSVVLKVKQLDRNIEGYIIVRPERLRFLTDGALADNAIPAKIVAIYSLGSSLQYELIAGKKELSLQLSSAHAPDYKVGDAVTVGWDADDAIFVLN</sequence>
<keyword evidence="3 5" id="KW-0067">ATP-binding</keyword>
<dbReference type="PANTHER" id="PTHR42781:SF4">
    <property type="entry name" value="SPERMIDINE_PUTRESCINE IMPORT ATP-BINDING PROTEIN POTA"/>
    <property type="match status" value="1"/>
</dbReference>
<dbReference type="SMART" id="SM00382">
    <property type="entry name" value="AAA"/>
    <property type="match status" value="1"/>
</dbReference>
<dbReference type="Gene3D" id="3.40.50.300">
    <property type="entry name" value="P-loop containing nucleotide triphosphate hydrolases"/>
    <property type="match status" value="1"/>
</dbReference>
<gene>
    <name evidence="5" type="ORF">IAA31_07855</name>
</gene>
<evidence type="ECO:0000256" key="3">
    <source>
        <dbReference type="ARBA" id="ARBA00022840"/>
    </source>
</evidence>
<dbReference type="PANTHER" id="PTHR42781">
    <property type="entry name" value="SPERMIDINE/PUTRESCINE IMPORT ATP-BINDING PROTEIN POTA"/>
    <property type="match status" value="1"/>
</dbReference>
<accession>A0A9E2KP05</accession>
<dbReference type="PROSITE" id="PS50893">
    <property type="entry name" value="ABC_TRANSPORTER_2"/>
    <property type="match status" value="1"/>
</dbReference>
<dbReference type="GO" id="GO:0005524">
    <property type="term" value="F:ATP binding"/>
    <property type="evidence" value="ECO:0007669"/>
    <property type="project" value="UniProtKB-KW"/>
</dbReference>
<evidence type="ECO:0000256" key="2">
    <source>
        <dbReference type="ARBA" id="ARBA00022741"/>
    </source>
</evidence>
<organism evidence="5 6">
    <name type="scientific">Candidatus Anaerobiospirillum merdipullorum</name>
    <dbReference type="NCBI Taxonomy" id="2838450"/>
    <lineage>
        <taxon>Bacteria</taxon>
        <taxon>Pseudomonadati</taxon>
        <taxon>Pseudomonadota</taxon>
        <taxon>Gammaproteobacteria</taxon>
        <taxon>Aeromonadales</taxon>
        <taxon>Succinivibrionaceae</taxon>
        <taxon>Anaerobiospirillum</taxon>
    </lineage>
</organism>
<feature type="domain" description="ABC transporter" evidence="4">
    <location>
        <begin position="22"/>
        <end position="253"/>
    </location>
</feature>
<dbReference type="Pfam" id="PF08402">
    <property type="entry name" value="TOBE_2"/>
    <property type="match status" value="1"/>
</dbReference>
<keyword evidence="2" id="KW-0547">Nucleotide-binding</keyword>
<evidence type="ECO:0000313" key="6">
    <source>
        <dbReference type="Proteomes" id="UP000824150"/>
    </source>
</evidence>
<dbReference type="InterPro" id="IPR003593">
    <property type="entry name" value="AAA+_ATPase"/>
</dbReference>
<comment type="caution">
    <text evidence="5">The sequence shown here is derived from an EMBL/GenBank/DDBJ whole genome shotgun (WGS) entry which is preliminary data.</text>
</comment>
<dbReference type="SUPFAM" id="SSF52540">
    <property type="entry name" value="P-loop containing nucleoside triphosphate hydrolases"/>
    <property type="match status" value="1"/>
</dbReference>
<dbReference type="GO" id="GO:0043190">
    <property type="term" value="C:ATP-binding cassette (ABC) transporter complex"/>
    <property type="evidence" value="ECO:0007669"/>
    <property type="project" value="InterPro"/>
</dbReference>
<evidence type="ECO:0000259" key="4">
    <source>
        <dbReference type="PROSITE" id="PS50893"/>
    </source>
</evidence>
<dbReference type="Gene3D" id="2.40.50.100">
    <property type="match status" value="1"/>
</dbReference>
<dbReference type="InterPro" id="IPR050093">
    <property type="entry name" value="ABC_SmlMolc_Importer"/>
</dbReference>
<proteinExistence type="predicted"/>
<dbReference type="InterPro" id="IPR017871">
    <property type="entry name" value="ABC_transporter-like_CS"/>
</dbReference>
<evidence type="ECO:0000313" key="5">
    <source>
        <dbReference type="EMBL" id="MBU3827381.1"/>
    </source>
</evidence>
<dbReference type="PROSITE" id="PS00211">
    <property type="entry name" value="ABC_TRANSPORTER_1"/>
    <property type="match status" value="1"/>
</dbReference>
<name>A0A9E2KP05_9GAMM</name>
<dbReference type="GO" id="GO:0022857">
    <property type="term" value="F:transmembrane transporter activity"/>
    <property type="evidence" value="ECO:0007669"/>
    <property type="project" value="InterPro"/>
</dbReference>
<dbReference type="GO" id="GO:0016887">
    <property type="term" value="F:ATP hydrolysis activity"/>
    <property type="evidence" value="ECO:0007669"/>
    <property type="project" value="InterPro"/>
</dbReference>
<keyword evidence="1" id="KW-0813">Transport</keyword>